<dbReference type="Pfam" id="PF18014">
    <property type="entry name" value="Acetyltransf_18"/>
    <property type="match status" value="1"/>
</dbReference>
<accession>A0A0D0KU90</accession>
<dbReference type="CDD" id="cd04301">
    <property type="entry name" value="NAT_SF"/>
    <property type="match status" value="1"/>
</dbReference>
<gene>
    <name evidence="2" type="ORF">RU07_16745</name>
</gene>
<dbReference type="InterPro" id="IPR016181">
    <property type="entry name" value="Acyl_CoA_acyltransferase"/>
</dbReference>
<feature type="domain" description="N-acetyltransferase" evidence="1">
    <location>
        <begin position="15"/>
        <end position="162"/>
    </location>
</feature>
<proteinExistence type="predicted"/>
<reference evidence="2 3" key="1">
    <citation type="submission" date="2014-12" db="EMBL/GenBank/DDBJ databases">
        <title>16Stimator: statistical estimation of ribosomal gene copy numbers from draft genome assemblies.</title>
        <authorList>
            <person name="Perisin M.A."/>
            <person name="Vetter M."/>
            <person name="Gilbert J.A."/>
            <person name="Bergelson J."/>
        </authorList>
    </citation>
    <scope>NUCLEOTIDE SEQUENCE [LARGE SCALE GENOMIC DNA]</scope>
    <source>
        <strain evidence="2 3">MEJ076</strain>
    </source>
</reference>
<dbReference type="InterPro" id="IPR000182">
    <property type="entry name" value="GNAT_dom"/>
</dbReference>
<dbReference type="Gene3D" id="3.40.630.90">
    <property type="match status" value="1"/>
</dbReference>
<sequence length="289" mass="31246">MTNNHSAQLPDSSDISLSRLEARHLEGALKLSQEFSWPYRLEDWQFAANLGEGLVLERAGEVVGTALWWNYGAEHATAGMIIVTAKVQGTGQGSRLFNALLDATQGRIILLNATAEGLPLYERRGFTPWGKIQQHQAVLTVAPEVAPHSQIRPATENDLDAIIAFDEHAIGMNRERVVTALADIGDTLVIAEGGTLLGYAIARKFGRGHVIGPVAANNTDDAKHLIRAHLAKLGGQFVRMDVYAEDGLSPFLQSFGLPLVSEVVSMVRGDLPRPVAPAHMYAVSNQSLS</sequence>
<evidence type="ECO:0000259" key="1">
    <source>
        <dbReference type="PROSITE" id="PS51186"/>
    </source>
</evidence>
<protein>
    <submittedName>
        <fullName evidence="2">Acetyltransferase</fullName>
    </submittedName>
</protein>
<dbReference type="Gene3D" id="3.40.630.30">
    <property type="match status" value="1"/>
</dbReference>
<dbReference type="EMBL" id="JXQV01000017">
    <property type="protein sequence ID" value="KIQ00620.1"/>
    <property type="molecule type" value="Genomic_DNA"/>
</dbReference>
<dbReference type="SUPFAM" id="SSF55729">
    <property type="entry name" value="Acyl-CoA N-acyltransferases (Nat)"/>
    <property type="match status" value="1"/>
</dbReference>
<comment type="caution">
    <text evidence="2">The sequence shown here is derived from an EMBL/GenBank/DDBJ whole genome shotgun (WGS) entry which is preliminary data.</text>
</comment>
<dbReference type="Proteomes" id="UP000035017">
    <property type="component" value="Unassembled WGS sequence"/>
</dbReference>
<keyword evidence="2" id="KW-0808">Transferase</keyword>
<dbReference type="OrthoDB" id="8453373at2"/>
<organism evidence="2 3">
    <name type="scientific">Agrobacterium tumefaciens</name>
    <dbReference type="NCBI Taxonomy" id="358"/>
    <lineage>
        <taxon>Bacteria</taxon>
        <taxon>Pseudomonadati</taxon>
        <taxon>Pseudomonadota</taxon>
        <taxon>Alphaproteobacteria</taxon>
        <taxon>Hyphomicrobiales</taxon>
        <taxon>Rhizobiaceae</taxon>
        <taxon>Rhizobium/Agrobacterium group</taxon>
        <taxon>Agrobacterium</taxon>
        <taxon>Agrobacterium tumefaciens complex</taxon>
    </lineage>
</organism>
<dbReference type="InterPro" id="IPR052729">
    <property type="entry name" value="Acyl/Acetyltrans_Enzymes"/>
</dbReference>
<dbReference type="InterPro" id="IPR041496">
    <property type="entry name" value="YitH/HolE_GNAT"/>
</dbReference>
<dbReference type="PANTHER" id="PTHR47237:SF2">
    <property type="entry name" value="BLL4206 PROTEIN"/>
    <property type="match status" value="1"/>
</dbReference>
<evidence type="ECO:0000313" key="2">
    <source>
        <dbReference type="EMBL" id="KIQ00620.1"/>
    </source>
</evidence>
<dbReference type="PANTHER" id="PTHR47237">
    <property type="entry name" value="SLL0310 PROTEIN"/>
    <property type="match status" value="1"/>
</dbReference>
<dbReference type="AlphaFoldDB" id="A0A0D0KU90"/>
<dbReference type="PROSITE" id="PS51186">
    <property type="entry name" value="GNAT"/>
    <property type="match status" value="1"/>
</dbReference>
<evidence type="ECO:0000313" key="3">
    <source>
        <dbReference type="Proteomes" id="UP000035017"/>
    </source>
</evidence>
<name>A0A0D0KU90_AGRTU</name>
<dbReference type="Pfam" id="PF13508">
    <property type="entry name" value="Acetyltransf_7"/>
    <property type="match status" value="1"/>
</dbReference>
<dbReference type="GO" id="GO:0016747">
    <property type="term" value="F:acyltransferase activity, transferring groups other than amino-acyl groups"/>
    <property type="evidence" value="ECO:0007669"/>
    <property type="project" value="InterPro"/>
</dbReference>